<evidence type="ECO:0000256" key="1">
    <source>
        <dbReference type="ARBA" id="ARBA00013332"/>
    </source>
</evidence>
<keyword evidence="3" id="KW-0902">Two-component regulatory system</keyword>
<evidence type="ECO:0000259" key="10">
    <source>
        <dbReference type="PROSITE" id="PS50110"/>
    </source>
</evidence>
<gene>
    <name evidence="12" type="ORF">C7447_101495</name>
</gene>
<dbReference type="InterPro" id="IPR036388">
    <property type="entry name" value="WH-like_DNA-bd_sf"/>
</dbReference>
<dbReference type="InterPro" id="IPR039420">
    <property type="entry name" value="WalR-like"/>
</dbReference>
<evidence type="ECO:0000313" key="13">
    <source>
        <dbReference type="Proteomes" id="UP000323136"/>
    </source>
</evidence>
<dbReference type="AlphaFoldDB" id="A0A5S5DXA0"/>
<evidence type="ECO:0000256" key="9">
    <source>
        <dbReference type="PROSITE-ProRule" id="PRU01091"/>
    </source>
</evidence>
<dbReference type="InterPro" id="IPR001789">
    <property type="entry name" value="Sig_transdc_resp-reg_receiver"/>
</dbReference>
<proteinExistence type="predicted"/>
<dbReference type="RefSeq" id="WP_148868588.1">
    <property type="nucleotide sequence ID" value="NZ_VNIA01000001.1"/>
</dbReference>
<dbReference type="FunFam" id="1.10.10.10:FF:000018">
    <property type="entry name" value="DNA-binding response regulator ResD"/>
    <property type="match status" value="1"/>
</dbReference>
<keyword evidence="13" id="KW-1185">Reference proteome</keyword>
<comment type="caution">
    <text evidence="12">The sequence shown here is derived from an EMBL/GenBank/DDBJ whole genome shotgun (WGS) entry which is preliminary data.</text>
</comment>
<evidence type="ECO:0000256" key="2">
    <source>
        <dbReference type="ARBA" id="ARBA00022553"/>
    </source>
</evidence>
<dbReference type="InterPro" id="IPR016032">
    <property type="entry name" value="Sig_transdc_resp-reg_C-effctor"/>
</dbReference>
<evidence type="ECO:0000256" key="4">
    <source>
        <dbReference type="ARBA" id="ARBA00023015"/>
    </source>
</evidence>
<dbReference type="SMART" id="SM00448">
    <property type="entry name" value="REC"/>
    <property type="match status" value="1"/>
</dbReference>
<evidence type="ECO:0000256" key="3">
    <source>
        <dbReference type="ARBA" id="ARBA00023012"/>
    </source>
</evidence>
<sequence length="232" mass="26124">MNTNDIKILLVDDEPDILEIVGYNLKSEGYQVFTANNGAEGVKLAKKITPHLILLDIMMPEMDGIEACEKIRKIKSLENVIISFLTARGEDYSQVAGFDAGADDYITKPIKPKVLVSKVKSLLRRLKTETAEDTTTKIGDILINREEYVVFKAGKKITLPRKEFELFSLLTSKPGKVFKRETILDNVWGNEVVVGGRTIDVHIRKLREKIGDDYFKTVKGVGYKFVLESAEK</sequence>
<dbReference type="InterPro" id="IPR011006">
    <property type="entry name" value="CheY-like_superfamily"/>
</dbReference>
<keyword evidence="4" id="KW-0805">Transcription regulation</keyword>
<dbReference type="GO" id="GO:0006355">
    <property type="term" value="P:regulation of DNA-templated transcription"/>
    <property type="evidence" value="ECO:0007669"/>
    <property type="project" value="InterPro"/>
</dbReference>
<evidence type="ECO:0000259" key="11">
    <source>
        <dbReference type="PROSITE" id="PS51755"/>
    </source>
</evidence>
<reference evidence="12 13" key="1">
    <citation type="submission" date="2019-07" db="EMBL/GenBank/DDBJ databases">
        <title>Genomic Encyclopedia of Type Strains, Phase IV (KMG-IV): sequencing the most valuable type-strain genomes for metagenomic binning, comparative biology and taxonomic classification.</title>
        <authorList>
            <person name="Goeker M."/>
        </authorList>
    </citation>
    <scope>NUCLEOTIDE SEQUENCE [LARGE SCALE GENOMIC DNA]</scope>
    <source>
        <strain evidence="12 13">DSM 18961</strain>
    </source>
</reference>
<dbReference type="Pfam" id="PF00072">
    <property type="entry name" value="Response_reg"/>
    <property type="match status" value="1"/>
</dbReference>
<dbReference type="SMART" id="SM00862">
    <property type="entry name" value="Trans_reg_C"/>
    <property type="match status" value="1"/>
</dbReference>
<dbReference type="PROSITE" id="PS50110">
    <property type="entry name" value="RESPONSE_REGULATORY"/>
    <property type="match status" value="1"/>
</dbReference>
<dbReference type="EMBL" id="VNIA01000001">
    <property type="protein sequence ID" value="TYP99888.1"/>
    <property type="molecule type" value="Genomic_DNA"/>
</dbReference>
<dbReference type="CDD" id="cd00383">
    <property type="entry name" value="trans_reg_C"/>
    <property type="match status" value="1"/>
</dbReference>
<evidence type="ECO:0000313" key="12">
    <source>
        <dbReference type="EMBL" id="TYP99888.1"/>
    </source>
</evidence>
<dbReference type="GO" id="GO:0005829">
    <property type="term" value="C:cytosol"/>
    <property type="evidence" value="ECO:0007669"/>
    <property type="project" value="TreeGrafter"/>
</dbReference>
<dbReference type="GO" id="GO:0000976">
    <property type="term" value="F:transcription cis-regulatory region binding"/>
    <property type="evidence" value="ECO:0007669"/>
    <property type="project" value="TreeGrafter"/>
</dbReference>
<protein>
    <recommendedName>
        <fullName evidence="1">Phosphate regulon transcriptional regulatory protein PhoB</fullName>
    </recommendedName>
</protein>
<dbReference type="Gene3D" id="1.10.10.10">
    <property type="entry name" value="Winged helix-like DNA-binding domain superfamily/Winged helix DNA-binding domain"/>
    <property type="match status" value="1"/>
</dbReference>
<evidence type="ECO:0000256" key="7">
    <source>
        <dbReference type="ARBA" id="ARBA00024735"/>
    </source>
</evidence>
<dbReference type="FunFam" id="3.40.50.2300:FF:000001">
    <property type="entry name" value="DNA-binding response regulator PhoB"/>
    <property type="match status" value="1"/>
</dbReference>
<feature type="domain" description="OmpR/PhoB-type" evidence="11">
    <location>
        <begin position="133"/>
        <end position="227"/>
    </location>
</feature>
<dbReference type="InterPro" id="IPR001867">
    <property type="entry name" value="OmpR/PhoB-type_DNA-bd"/>
</dbReference>
<dbReference type="PANTHER" id="PTHR48111:SF40">
    <property type="entry name" value="PHOSPHATE REGULON TRANSCRIPTIONAL REGULATORY PROTEIN PHOB"/>
    <property type="match status" value="1"/>
</dbReference>
<dbReference type="GO" id="GO:0000156">
    <property type="term" value="F:phosphorelay response regulator activity"/>
    <property type="evidence" value="ECO:0007669"/>
    <property type="project" value="TreeGrafter"/>
</dbReference>
<dbReference type="Gene3D" id="3.40.50.2300">
    <property type="match status" value="1"/>
</dbReference>
<evidence type="ECO:0000256" key="6">
    <source>
        <dbReference type="ARBA" id="ARBA00023163"/>
    </source>
</evidence>
<dbReference type="PROSITE" id="PS51755">
    <property type="entry name" value="OMPR_PHOB"/>
    <property type="match status" value="1"/>
</dbReference>
<organism evidence="12 13">
    <name type="scientific">Tenacibaculum adriaticum</name>
    <dbReference type="NCBI Taxonomy" id="413713"/>
    <lineage>
        <taxon>Bacteria</taxon>
        <taxon>Pseudomonadati</taxon>
        <taxon>Bacteroidota</taxon>
        <taxon>Flavobacteriia</taxon>
        <taxon>Flavobacteriales</taxon>
        <taxon>Flavobacteriaceae</taxon>
        <taxon>Tenacibaculum</taxon>
    </lineage>
</organism>
<feature type="DNA-binding region" description="OmpR/PhoB-type" evidence="9">
    <location>
        <begin position="133"/>
        <end position="227"/>
    </location>
</feature>
<keyword evidence="2 8" id="KW-0597">Phosphoprotein</keyword>
<dbReference type="Pfam" id="PF00486">
    <property type="entry name" value="Trans_reg_C"/>
    <property type="match status" value="1"/>
</dbReference>
<name>A0A5S5DXA0_9FLAO</name>
<accession>A0A5S5DXA0</accession>
<evidence type="ECO:0000256" key="5">
    <source>
        <dbReference type="ARBA" id="ARBA00023125"/>
    </source>
</evidence>
<dbReference type="SUPFAM" id="SSF46894">
    <property type="entry name" value="C-terminal effector domain of the bipartite response regulators"/>
    <property type="match status" value="1"/>
</dbReference>
<dbReference type="OrthoDB" id="9790442at2"/>
<feature type="modified residue" description="4-aspartylphosphate" evidence="8">
    <location>
        <position position="56"/>
    </location>
</feature>
<evidence type="ECO:0000256" key="8">
    <source>
        <dbReference type="PROSITE-ProRule" id="PRU00169"/>
    </source>
</evidence>
<feature type="domain" description="Response regulatory" evidence="10">
    <location>
        <begin position="7"/>
        <end position="123"/>
    </location>
</feature>
<dbReference type="Proteomes" id="UP000323136">
    <property type="component" value="Unassembled WGS sequence"/>
</dbReference>
<dbReference type="SUPFAM" id="SSF52172">
    <property type="entry name" value="CheY-like"/>
    <property type="match status" value="1"/>
</dbReference>
<dbReference type="GO" id="GO:0032993">
    <property type="term" value="C:protein-DNA complex"/>
    <property type="evidence" value="ECO:0007669"/>
    <property type="project" value="TreeGrafter"/>
</dbReference>
<dbReference type="CDD" id="cd17574">
    <property type="entry name" value="REC_OmpR"/>
    <property type="match status" value="1"/>
</dbReference>
<comment type="function">
    <text evidence="7">This protein is a positive regulator for the phosphate regulon. Transcription of this operon is positively regulated by PhoB and PhoR when phosphate is limited.</text>
</comment>
<keyword evidence="5 9" id="KW-0238">DNA-binding</keyword>
<dbReference type="PANTHER" id="PTHR48111">
    <property type="entry name" value="REGULATOR OF RPOS"/>
    <property type="match status" value="1"/>
</dbReference>
<keyword evidence="6" id="KW-0804">Transcription</keyword>